<evidence type="ECO:0000256" key="1">
    <source>
        <dbReference type="SAM" id="Phobius"/>
    </source>
</evidence>
<keyword evidence="1" id="KW-0812">Transmembrane</keyword>
<reference evidence="2" key="1">
    <citation type="submission" date="2022-06" db="EMBL/GenBank/DDBJ databases">
        <title>New cyanobacteria of genus Symplocastrum in benthos of Lake Baikal.</title>
        <authorList>
            <person name="Sorokovikova E."/>
            <person name="Tikhonova I."/>
            <person name="Krasnopeev A."/>
            <person name="Evseev P."/>
            <person name="Gladkikh A."/>
            <person name="Belykh O."/>
        </authorList>
    </citation>
    <scope>NUCLEOTIDE SEQUENCE</scope>
    <source>
        <strain evidence="2">BBK-W-15</strain>
    </source>
</reference>
<dbReference type="RefSeq" id="WP_254010546.1">
    <property type="nucleotide sequence ID" value="NZ_JAMZMM010000026.1"/>
</dbReference>
<feature type="transmembrane region" description="Helical" evidence="1">
    <location>
        <begin position="35"/>
        <end position="59"/>
    </location>
</feature>
<dbReference type="Proteomes" id="UP001204953">
    <property type="component" value="Unassembled WGS sequence"/>
</dbReference>
<name>A0AAE3GNA5_9CYAN</name>
<evidence type="ECO:0000313" key="3">
    <source>
        <dbReference type="Proteomes" id="UP001204953"/>
    </source>
</evidence>
<keyword evidence="1" id="KW-0472">Membrane</keyword>
<comment type="caution">
    <text evidence="2">The sequence shown here is derived from an EMBL/GenBank/DDBJ whole genome shotgun (WGS) entry which is preliminary data.</text>
</comment>
<accession>A0AAE3GNA5</accession>
<gene>
    <name evidence="2" type="ORF">NJ959_04490</name>
</gene>
<feature type="transmembrane region" description="Helical" evidence="1">
    <location>
        <begin position="12"/>
        <end position="29"/>
    </location>
</feature>
<organism evidence="2 3">
    <name type="scientific">Limnofasciculus baicalensis BBK-W-15</name>
    <dbReference type="NCBI Taxonomy" id="2699891"/>
    <lineage>
        <taxon>Bacteria</taxon>
        <taxon>Bacillati</taxon>
        <taxon>Cyanobacteriota</taxon>
        <taxon>Cyanophyceae</taxon>
        <taxon>Coleofasciculales</taxon>
        <taxon>Coleofasciculaceae</taxon>
        <taxon>Limnofasciculus</taxon>
        <taxon>Limnofasciculus baicalensis</taxon>
    </lineage>
</organism>
<dbReference type="AlphaFoldDB" id="A0AAE3GNA5"/>
<keyword evidence="1" id="KW-1133">Transmembrane helix</keyword>
<evidence type="ECO:0000313" key="2">
    <source>
        <dbReference type="EMBL" id="MCP2727736.1"/>
    </source>
</evidence>
<sequence>MTPKPPSDTIIYAYAFAISLAFTVVIYLLRGFEIVTFIPGGLILFLILLSIGTGLVYGVQKTRRY</sequence>
<proteinExistence type="predicted"/>
<dbReference type="EMBL" id="JAMZMM010000026">
    <property type="protein sequence ID" value="MCP2727736.1"/>
    <property type="molecule type" value="Genomic_DNA"/>
</dbReference>
<protein>
    <submittedName>
        <fullName evidence="2">Uncharacterized protein</fullName>
    </submittedName>
</protein>
<keyword evidence="3" id="KW-1185">Reference proteome</keyword>